<gene>
    <name evidence="2" type="ORF">SV7mr_25190</name>
</gene>
<feature type="compositionally biased region" description="Low complexity" evidence="1">
    <location>
        <begin position="209"/>
        <end position="226"/>
    </location>
</feature>
<dbReference type="EMBL" id="CP036272">
    <property type="protein sequence ID" value="QDT60004.1"/>
    <property type="molecule type" value="Genomic_DNA"/>
</dbReference>
<dbReference type="AlphaFoldDB" id="A0A517SV50"/>
<keyword evidence="3" id="KW-1185">Reference proteome</keyword>
<evidence type="ECO:0000313" key="2">
    <source>
        <dbReference type="EMBL" id="QDT60004.1"/>
    </source>
</evidence>
<protein>
    <submittedName>
        <fullName evidence="2">Uncharacterized protein</fullName>
    </submittedName>
</protein>
<evidence type="ECO:0000313" key="3">
    <source>
        <dbReference type="Proteomes" id="UP000315003"/>
    </source>
</evidence>
<proteinExistence type="predicted"/>
<reference evidence="2 3" key="1">
    <citation type="submission" date="2019-02" db="EMBL/GenBank/DDBJ databases">
        <title>Deep-cultivation of Planctomycetes and their phenomic and genomic characterization uncovers novel biology.</title>
        <authorList>
            <person name="Wiegand S."/>
            <person name="Jogler M."/>
            <person name="Boedeker C."/>
            <person name="Pinto D."/>
            <person name="Vollmers J."/>
            <person name="Rivas-Marin E."/>
            <person name="Kohn T."/>
            <person name="Peeters S.H."/>
            <person name="Heuer A."/>
            <person name="Rast P."/>
            <person name="Oberbeckmann S."/>
            <person name="Bunk B."/>
            <person name="Jeske O."/>
            <person name="Meyerdierks A."/>
            <person name="Storesund J.E."/>
            <person name="Kallscheuer N."/>
            <person name="Luecker S."/>
            <person name="Lage O.M."/>
            <person name="Pohl T."/>
            <person name="Merkel B.J."/>
            <person name="Hornburger P."/>
            <person name="Mueller R.-W."/>
            <person name="Bruemmer F."/>
            <person name="Labrenz M."/>
            <person name="Spormann A.M."/>
            <person name="Op den Camp H."/>
            <person name="Overmann J."/>
            <person name="Amann R."/>
            <person name="Jetten M.S.M."/>
            <person name="Mascher T."/>
            <person name="Medema M.H."/>
            <person name="Devos D.P."/>
            <person name="Kaster A.-K."/>
            <person name="Ovreas L."/>
            <person name="Rohde M."/>
            <person name="Galperin M.Y."/>
            <person name="Jogler C."/>
        </authorList>
    </citation>
    <scope>NUCLEOTIDE SEQUENCE [LARGE SCALE GENOMIC DNA]</scope>
    <source>
        <strain evidence="2 3">SV_7m_r</strain>
    </source>
</reference>
<dbReference type="Proteomes" id="UP000315003">
    <property type="component" value="Chromosome"/>
</dbReference>
<sequence length="243" mass="26800">MAEPILYRWNANQQAIFRFSPTATTKKVFSHSAAPRPAKIFRGLFCCRGTFASPIQQQPSATATPPPATQPTLVPWVVVGHTSGVPDSERACTHQSSRRALTLHAPMHISVGTRKHTPCESKRAHPRRRIPIRERDTASFAFRINSGSVTEALTSSNEAVETCNKRWDIPSNALSPRQHFATPSSARPFKPSRRSKHVLDTQMKQGSPLSLRISSTSELSSGLVKSTQRPRSRMKAVAGDGER</sequence>
<feature type="region of interest" description="Disordered" evidence="1">
    <location>
        <begin position="170"/>
        <end position="243"/>
    </location>
</feature>
<name>A0A517SV50_9BACT</name>
<evidence type="ECO:0000256" key="1">
    <source>
        <dbReference type="SAM" id="MobiDB-lite"/>
    </source>
</evidence>
<accession>A0A517SV50</accession>
<organism evidence="2 3">
    <name type="scientific">Stieleria bergensis</name>
    <dbReference type="NCBI Taxonomy" id="2528025"/>
    <lineage>
        <taxon>Bacteria</taxon>
        <taxon>Pseudomonadati</taxon>
        <taxon>Planctomycetota</taxon>
        <taxon>Planctomycetia</taxon>
        <taxon>Pirellulales</taxon>
        <taxon>Pirellulaceae</taxon>
        <taxon>Stieleria</taxon>
    </lineage>
</organism>